<reference evidence="2" key="1">
    <citation type="submission" date="2013-02" db="EMBL/GenBank/DDBJ databases">
        <authorList>
            <person name="Hughes D."/>
        </authorList>
    </citation>
    <scope>NUCLEOTIDE SEQUENCE</scope>
    <source>
        <strain>Durham</strain>
        <strain evidence="2">NC isolate 2 -- Noor lab</strain>
    </source>
</reference>
<dbReference type="InterPro" id="IPR010562">
    <property type="entry name" value="Haemolymph_juvenile_hormone-bd"/>
</dbReference>
<dbReference type="HOGENOM" id="CLU_1995202_0_0_1"/>
<keyword evidence="2" id="KW-1185">Reference proteome</keyword>
<dbReference type="PANTHER" id="PTHR11008">
    <property type="entry name" value="PROTEIN TAKEOUT-LIKE PROTEIN"/>
    <property type="match status" value="1"/>
</dbReference>
<evidence type="ECO:0000313" key="1">
    <source>
        <dbReference type="EnsemblMetazoa" id="MESCA008754-PA"/>
    </source>
</evidence>
<dbReference type="EnsemblMetazoa" id="MESCA008754-RA">
    <property type="protein sequence ID" value="MESCA008754-PA"/>
    <property type="gene ID" value="MESCA008754"/>
</dbReference>
<sequence length="125" mass="14462">MGIMGSYKAKGQIAMFPIESQGEGSVNFTGLDWNLKFVGKPEERNGKTFLKIENLKVKENGIEKCVVYLGNLLGSMTDTLNEFLVDNWKEFYREMNDSVYKSFALFVEDYIQNVFKAHPYEDFFK</sequence>
<evidence type="ECO:0000313" key="2">
    <source>
        <dbReference type="Proteomes" id="UP000015102"/>
    </source>
</evidence>
<name>T1GY34_MEGSC</name>
<dbReference type="InterPro" id="IPR038606">
    <property type="entry name" value="To_sf"/>
</dbReference>
<accession>T1GY34</accession>
<protein>
    <recommendedName>
        <fullName evidence="3">Lipid-binding serum glycoprotein N-terminal domain-containing protein</fullName>
    </recommendedName>
</protein>
<dbReference type="EMBL" id="CAQQ02373667">
    <property type="status" value="NOT_ANNOTATED_CDS"/>
    <property type="molecule type" value="Genomic_DNA"/>
</dbReference>
<dbReference type="Gene3D" id="3.15.10.30">
    <property type="entry name" value="Haemolymph juvenile hormone binding protein"/>
    <property type="match status" value="1"/>
</dbReference>
<dbReference type="AlphaFoldDB" id="T1GY34"/>
<organism evidence="1 2">
    <name type="scientific">Megaselia scalaris</name>
    <name type="common">Humpbacked fly</name>
    <name type="synonym">Phora scalaris</name>
    <dbReference type="NCBI Taxonomy" id="36166"/>
    <lineage>
        <taxon>Eukaryota</taxon>
        <taxon>Metazoa</taxon>
        <taxon>Ecdysozoa</taxon>
        <taxon>Arthropoda</taxon>
        <taxon>Hexapoda</taxon>
        <taxon>Insecta</taxon>
        <taxon>Pterygota</taxon>
        <taxon>Neoptera</taxon>
        <taxon>Endopterygota</taxon>
        <taxon>Diptera</taxon>
        <taxon>Brachycera</taxon>
        <taxon>Muscomorpha</taxon>
        <taxon>Platypezoidea</taxon>
        <taxon>Phoridae</taxon>
        <taxon>Megaseliini</taxon>
        <taxon>Megaselia</taxon>
    </lineage>
</organism>
<dbReference type="Proteomes" id="UP000015102">
    <property type="component" value="Unassembled WGS sequence"/>
</dbReference>
<dbReference type="PANTHER" id="PTHR11008:SF40">
    <property type="entry name" value="PROTEIN TAKEOUT"/>
    <property type="match status" value="1"/>
</dbReference>
<dbReference type="Pfam" id="PF06585">
    <property type="entry name" value="JHBP"/>
    <property type="match status" value="1"/>
</dbReference>
<proteinExistence type="predicted"/>
<evidence type="ECO:0008006" key="3">
    <source>
        <dbReference type="Google" id="ProtNLM"/>
    </source>
</evidence>
<dbReference type="GO" id="GO:0005615">
    <property type="term" value="C:extracellular space"/>
    <property type="evidence" value="ECO:0007669"/>
    <property type="project" value="TreeGrafter"/>
</dbReference>
<reference evidence="1" key="2">
    <citation type="submission" date="2015-06" db="UniProtKB">
        <authorList>
            <consortium name="EnsemblMetazoa"/>
        </authorList>
    </citation>
    <scope>IDENTIFICATION</scope>
</reference>